<evidence type="ECO:0000256" key="2">
    <source>
        <dbReference type="ARBA" id="ARBA00023235"/>
    </source>
</evidence>
<evidence type="ECO:0000256" key="4">
    <source>
        <dbReference type="ARBA" id="ARBA00037670"/>
    </source>
</evidence>
<dbReference type="SUPFAM" id="SSF55120">
    <property type="entry name" value="Pseudouridine synthase"/>
    <property type="match status" value="1"/>
</dbReference>
<evidence type="ECO:0000256" key="10">
    <source>
        <dbReference type="SAM" id="MobiDB-lite"/>
    </source>
</evidence>
<gene>
    <name evidence="12" type="primary">truC</name>
    <name evidence="12" type="ORF">FM042_01490</name>
</gene>
<dbReference type="PROSITE" id="PS01129">
    <property type="entry name" value="PSI_RLU"/>
    <property type="match status" value="1"/>
</dbReference>
<keyword evidence="13" id="KW-1185">Reference proteome</keyword>
<evidence type="ECO:0000313" key="13">
    <source>
        <dbReference type="Proteomes" id="UP000320359"/>
    </source>
</evidence>
<comment type="caution">
    <text evidence="12">The sequence shown here is derived from an EMBL/GenBank/DDBJ whole genome shotgun (WGS) entry which is preliminary data.</text>
</comment>
<name>A0A552X651_9GAMM</name>
<dbReference type="EC" id="5.4.99.26" evidence="5"/>
<evidence type="ECO:0000256" key="5">
    <source>
        <dbReference type="ARBA" id="ARBA00038943"/>
    </source>
</evidence>
<evidence type="ECO:0000256" key="8">
    <source>
        <dbReference type="ARBA" id="ARBA00041975"/>
    </source>
</evidence>
<dbReference type="GO" id="GO:0000455">
    <property type="term" value="P:enzyme-directed rRNA pseudouridine synthesis"/>
    <property type="evidence" value="ECO:0007669"/>
    <property type="project" value="TreeGrafter"/>
</dbReference>
<dbReference type="GO" id="GO:0008033">
    <property type="term" value="P:tRNA processing"/>
    <property type="evidence" value="ECO:0007669"/>
    <property type="project" value="UniProtKB-KW"/>
</dbReference>
<evidence type="ECO:0000256" key="6">
    <source>
        <dbReference type="ARBA" id="ARBA00040675"/>
    </source>
</evidence>
<dbReference type="Pfam" id="PF00849">
    <property type="entry name" value="PseudoU_synth_2"/>
    <property type="match status" value="1"/>
</dbReference>
<comment type="function">
    <text evidence="4">Responsible for synthesis of pseudouridine from uracil-65 in transfer RNAs.</text>
</comment>
<evidence type="ECO:0000313" key="12">
    <source>
        <dbReference type="EMBL" id="TRW50504.1"/>
    </source>
</evidence>
<evidence type="ECO:0000256" key="3">
    <source>
        <dbReference type="ARBA" id="ARBA00036607"/>
    </source>
</evidence>
<comment type="catalytic activity">
    <reaction evidence="3">
        <text>uridine(65) in tRNA = pseudouridine(65) in tRNA</text>
        <dbReference type="Rhea" id="RHEA:42536"/>
        <dbReference type="Rhea" id="RHEA-COMP:10103"/>
        <dbReference type="Rhea" id="RHEA-COMP:10104"/>
        <dbReference type="ChEBI" id="CHEBI:65314"/>
        <dbReference type="ChEBI" id="CHEBI:65315"/>
        <dbReference type="EC" id="5.4.99.26"/>
    </reaction>
</comment>
<reference evidence="12 13" key="1">
    <citation type="submission" date="2019-07" db="EMBL/GenBank/DDBJ databases">
        <authorList>
            <person name="Yang M."/>
            <person name="Zhao D."/>
            <person name="Xiang H."/>
        </authorList>
    </citation>
    <scope>NUCLEOTIDE SEQUENCE [LARGE SCALE GENOMIC DNA]</scope>
    <source>
        <strain evidence="12 13">IM1326</strain>
    </source>
</reference>
<accession>A0A552X651</accession>
<dbReference type="Gene3D" id="3.30.2350.10">
    <property type="entry name" value="Pseudouridine synthase"/>
    <property type="match status" value="1"/>
</dbReference>
<keyword evidence="2 12" id="KW-0413">Isomerase</keyword>
<dbReference type="EMBL" id="VJWL01000001">
    <property type="protein sequence ID" value="TRW50504.1"/>
    <property type="molecule type" value="Genomic_DNA"/>
</dbReference>
<feature type="compositionally biased region" description="Basic and acidic residues" evidence="10">
    <location>
        <begin position="241"/>
        <end position="255"/>
    </location>
</feature>
<evidence type="ECO:0000256" key="9">
    <source>
        <dbReference type="ARBA" id="ARBA00043049"/>
    </source>
</evidence>
<dbReference type="GO" id="GO:0160149">
    <property type="term" value="F:tRNA pseudouridine(65) synthase activity"/>
    <property type="evidence" value="ECO:0007669"/>
    <property type="project" value="UniProtKB-EC"/>
</dbReference>
<dbReference type="InterPro" id="IPR050188">
    <property type="entry name" value="RluA_PseudoU_synthase"/>
</dbReference>
<organism evidence="12 13">
    <name type="scientific">Aliidiomarina halalkaliphila</name>
    <dbReference type="NCBI Taxonomy" id="2593535"/>
    <lineage>
        <taxon>Bacteria</taxon>
        <taxon>Pseudomonadati</taxon>
        <taxon>Pseudomonadota</taxon>
        <taxon>Gammaproteobacteria</taxon>
        <taxon>Alteromonadales</taxon>
        <taxon>Idiomarinaceae</taxon>
        <taxon>Aliidiomarina</taxon>
    </lineage>
</organism>
<evidence type="ECO:0000256" key="1">
    <source>
        <dbReference type="ARBA" id="ARBA00022694"/>
    </source>
</evidence>
<dbReference type="OrthoDB" id="9785808at2"/>
<dbReference type="InterPro" id="IPR020103">
    <property type="entry name" value="PsdUridine_synth_cat_dom_sf"/>
</dbReference>
<keyword evidence="1" id="KW-0819">tRNA processing</keyword>
<dbReference type="CDD" id="cd02563">
    <property type="entry name" value="PseudoU_synth_TruC"/>
    <property type="match status" value="1"/>
</dbReference>
<feature type="domain" description="Pseudouridine synthase RsuA/RluA-like" evidence="11">
    <location>
        <begin position="11"/>
        <end position="171"/>
    </location>
</feature>
<dbReference type="PANTHER" id="PTHR21600">
    <property type="entry name" value="MITOCHONDRIAL RNA PSEUDOURIDINE SYNTHASE"/>
    <property type="match status" value="1"/>
</dbReference>
<dbReference type="InterPro" id="IPR006145">
    <property type="entry name" value="PsdUridine_synth_RsuA/RluA"/>
</dbReference>
<dbReference type="AlphaFoldDB" id="A0A552X651"/>
<dbReference type="Proteomes" id="UP000320359">
    <property type="component" value="Unassembled WGS sequence"/>
</dbReference>
<dbReference type="NCBIfam" id="NF008321">
    <property type="entry name" value="PRK11112.1"/>
    <property type="match status" value="1"/>
</dbReference>
<dbReference type="InterPro" id="IPR006224">
    <property type="entry name" value="PsdUridine_synth_RluA-like_CS"/>
</dbReference>
<proteinExistence type="predicted"/>
<protein>
    <recommendedName>
        <fullName evidence="6">tRNA pseudouridine synthase C</fullName>
        <ecNumber evidence="5">5.4.99.26</ecNumber>
    </recommendedName>
    <alternativeName>
        <fullName evidence="8">tRNA pseudouridine(65) synthase</fullName>
    </alternativeName>
    <alternativeName>
        <fullName evidence="9">tRNA pseudouridylate synthase C</fullName>
    </alternativeName>
    <alternativeName>
        <fullName evidence="7">tRNA-uridine isomerase C</fullName>
    </alternativeName>
</protein>
<sequence length="261" mass="29890">MIDICYEDDSLVAINKPAGLLVHRSALARGEKWFAMQLLRDHINQHVFPVHRLDRPTSGILLFAKSAEIARKMTTIFTDREARKIYHAVVRGFVSDHGRVDYPLKEELDKIADKMADQNKDAQEAVTDFLRIDQVELPYPVSKRHATSRYSLVQLSPKTGRKHQLRRHMAHLRHPIVGDTNHGDGRHNRFFREHFGIHRLLLAATSLSFPHPETGSMVYIDVPVPSDFYLPFQKDAIEIESKTAGELTEQSKEPNKNSQSI</sequence>
<evidence type="ECO:0000259" key="11">
    <source>
        <dbReference type="Pfam" id="PF00849"/>
    </source>
</evidence>
<evidence type="ECO:0000256" key="7">
    <source>
        <dbReference type="ARBA" id="ARBA00041803"/>
    </source>
</evidence>
<feature type="region of interest" description="Disordered" evidence="10">
    <location>
        <begin position="241"/>
        <end position="261"/>
    </location>
</feature>
<dbReference type="GO" id="GO:0003723">
    <property type="term" value="F:RNA binding"/>
    <property type="evidence" value="ECO:0007669"/>
    <property type="project" value="InterPro"/>
</dbReference>
<dbReference type="PANTHER" id="PTHR21600:SF56">
    <property type="entry name" value="TRNA PSEUDOURIDINE SYNTHASE C"/>
    <property type="match status" value="1"/>
</dbReference>